<dbReference type="GO" id="GO:0004252">
    <property type="term" value="F:serine-type endopeptidase activity"/>
    <property type="evidence" value="ECO:0007669"/>
    <property type="project" value="InterPro"/>
</dbReference>
<evidence type="ECO:0000256" key="6">
    <source>
        <dbReference type="ARBA" id="ARBA00022679"/>
    </source>
</evidence>
<dbReference type="CDD" id="cd23815">
    <property type="entry name" value="UBCc_SpUBC14-like"/>
    <property type="match status" value="1"/>
</dbReference>
<evidence type="ECO:0000256" key="9">
    <source>
        <dbReference type="ARBA" id="ARBA00022786"/>
    </source>
</evidence>
<evidence type="ECO:0000256" key="7">
    <source>
        <dbReference type="ARBA" id="ARBA00022692"/>
    </source>
</evidence>
<dbReference type="NCBIfam" id="TIGR02228">
    <property type="entry name" value="sigpep_I_arch"/>
    <property type="match status" value="1"/>
</dbReference>
<keyword evidence="5 18" id="KW-0645">Protease</keyword>
<dbReference type="PRINTS" id="PR00728">
    <property type="entry name" value="SIGNALPTASE"/>
</dbReference>
<name>A0A2I1BT02_ASPN1</name>
<keyword evidence="10 18" id="KW-0378">Hydrolase</keyword>
<dbReference type="OMA" id="IMLMANM"/>
<dbReference type="GO" id="GO:0006465">
    <property type="term" value="P:signal peptide processing"/>
    <property type="evidence" value="ECO:0007669"/>
    <property type="project" value="UniProtKB-UniRule"/>
</dbReference>
<keyword evidence="11 18" id="KW-0256">Endoplasmic reticulum</keyword>
<evidence type="ECO:0000256" key="5">
    <source>
        <dbReference type="ARBA" id="ARBA00022670"/>
    </source>
</evidence>
<dbReference type="InterPro" id="IPR000608">
    <property type="entry name" value="UBC"/>
</dbReference>
<comment type="function">
    <text evidence="16">Catalytic component of the signal peptidase complex (SPC) which catalyzes the cleavage of N-terminal signal sequences from nascent proteins as they are translocated into the lumen of the endoplasmic reticulum. Specifically cleaves N-terminal signal peptides that contain a hydrophobic alpha-helix (h-region) shorter than 18-20 amino acids.</text>
</comment>
<evidence type="ECO:0000256" key="13">
    <source>
        <dbReference type="ARBA" id="ARBA00022968"/>
    </source>
</evidence>
<evidence type="ECO:0000256" key="11">
    <source>
        <dbReference type="ARBA" id="ARBA00022824"/>
    </source>
</evidence>
<dbReference type="SUPFAM" id="SSF54495">
    <property type="entry name" value="UBC-like"/>
    <property type="match status" value="1"/>
</dbReference>
<proteinExistence type="inferred from homology"/>
<comment type="catalytic activity">
    <reaction evidence="1 18">
        <text>Cleavage of hydrophobic, N-terminal signal or leader sequences from secreted and periplasmic proteins.</text>
        <dbReference type="EC" id="3.4.21.89"/>
    </reaction>
</comment>
<dbReference type="VEuPathDB" id="FungiDB:P174DRAFT_516467"/>
<organism evidence="20 21">
    <name type="scientific">Aspergillus novofumigatus (strain IBT 16806)</name>
    <dbReference type="NCBI Taxonomy" id="1392255"/>
    <lineage>
        <taxon>Eukaryota</taxon>
        <taxon>Fungi</taxon>
        <taxon>Dikarya</taxon>
        <taxon>Ascomycota</taxon>
        <taxon>Pezizomycotina</taxon>
        <taxon>Eurotiomycetes</taxon>
        <taxon>Eurotiomycetidae</taxon>
        <taxon>Eurotiales</taxon>
        <taxon>Aspergillaceae</taxon>
        <taxon>Aspergillus</taxon>
        <taxon>Aspergillus subgen. Fumigati</taxon>
    </lineage>
</organism>
<keyword evidence="12" id="KW-0067">ATP-binding</keyword>
<keyword evidence="8" id="KW-0547">Nucleotide-binding</keyword>
<keyword evidence="15" id="KW-0472">Membrane</keyword>
<sequence>MLSFLSSNLSSTRQSLAQVLNFALVLSTAFMLWKGLSVFTASSSPIVVVLSGSMEPAFQRGDLLFLWNRSPRAELGEIVVYNVRGKDIPIVHRVVRTFPQIEGKAKKVKEVTETSFVPPNMLLTKGDNNIADDTELYAKNQDFLHRDEDIVGSVRGYMPMVGYVTIMLMANMGSQKRIAKELAELIESPPAGITVELVDESNLYEWKVYMEGPEGSPYHKGKFQVKLVLPTEYPFKPPTVSFATKIYHPNVTNDDKGSMCLGMLRPDEWKPSSRISAVLEFARQLLKEPMPDDAVEGRIAEQYKNDPKRYEEIAREWTRKYASE</sequence>
<feature type="domain" description="UBC core" evidence="19">
    <location>
        <begin position="173"/>
        <end position="323"/>
    </location>
</feature>
<evidence type="ECO:0000256" key="3">
    <source>
        <dbReference type="ARBA" id="ARBA00011035"/>
    </source>
</evidence>
<evidence type="ECO:0000256" key="1">
    <source>
        <dbReference type="ARBA" id="ARBA00000677"/>
    </source>
</evidence>
<dbReference type="SUPFAM" id="SSF51306">
    <property type="entry name" value="LexA/Signal peptidase"/>
    <property type="match status" value="1"/>
</dbReference>
<dbReference type="PROSITE" id="PS50127">
    <property type="entry name" value="UBC_2"/>
    <property type="match status" value="1"/>
</dbReference>
<evidence type="ECO:0000256" key="8">
    <source>
        <dbReference type="ARBA" id="ARBA00022741"/>
    </source>
</evidence>
<comment type="subcellular location">
    <subcellularLocation>
        <location evidence="2">Endoplasmic reticulum membrane</location>
        <topology evidence="2">Single-pass type II membrane protein</topology>
    </subcellularLocation>
</comment>
<keyword evidence="21" id="KW-1185">Reference proteome</keyword>
<dbReference type="PANTHER" id="PTHR10806">
    <property type="entry name" value="SIGNAL PEPTIDASE COMPLEX CATALYTIC SUBUNIT SEC11"/>
    <property type="match status" value="1"/>
</dbReference>
<dbReference type="GO" id="GO:0005524">
    <property type="term" value="F:ATP binding"/>
    <property type="evidence" value="ECO:0007669"/>
    <property type="project" value="UniProtKB-KW"/>
</dbReference>
<dbReference type="Gene3D" id="3.10.110.10">
    <property type="entry name" value="Ubiquitin Conjugating Enzyme"/>
    <property type="match status" value="1"/>
</dbReference>
<accession>A0A2I1BT02</accession>
<keyword evidence="9" id="KW-0833">Ubl conjugation pathway</keyword>
<dbReference type="Pfam" id="PF00179">
    <property type="entry name" value="UQ_con"/>
    <property type="match status" value="1"/>
</dbReference>
<evidence type="ECO:0000259" key="19">
    <source>
        <dbReference type="PROSITE" id="PS50127"/>
    </source>
</evidence>
<evidence type="ECO:0000256" key="4">
    <source>
        <dbReference type="ARBA" id="ARBA00019685"/>
    </source>
</evidence>
<dbReference type="GO" id="GO:0005787">
    <property type="term" value="C:signal peptidase complex"/>
    <property type="evidence" value="ECO:0007669"/>
    <property type="project" value="TreeGrafter"/>
</dbReference>
<comment type="subunit">
    <text evidence="17">Component of the signal peptidase complex (SPC) composed of a catalytic subunit SEC11 and three accessory subunits SPC1, SPC2 and SPC3. The complex induces a local thinning of the ER membrane which is used to measure the length of the signal peptide (SP) h-region of protein substrates. This ensures the selectivity of the complex towards h-regions shorter than 18-20 amino acids. SPC associates with the translocon complex.</text>
</comment>
<evidence type="ECO:0000256" key="10">
    <source>
        <dbReference type="ARBA" id="ARBA00022801"/>
    </source>
</evidence>
<dbReference type="PROSITE" id="PS00501">
    <property type="entry name" value="SPASE_I_1"/>
    <property type="match status" value="1"/>
</dbReference>
<evidence type="ECO:0000313" key="21">
    <source>
        <dbReference type="Proteomes" id="UP000234474"/>
    </source>
</evidence>
<dbReference type="GO" id="GO:0009003">
    <property type="term" value="F:signal peptidase activity"/>
    <property type="evidence" value="ECO:0007669"/>
    <property type="project" value="UniProtKB-EC"/>
</dbReference>
<dbReference type="AlphaFoldDB" id="A0A2I1BT02"/>
<dbReference type="Proteomes" id="UP000234474">
    <property type="component" value="Unassembled WGS sequence"/>
</dbReference>
<dbReference type="EMBL" id="MSZS01000013">
    <property type="protein sequence ID" value="PKX88537.1"/>
    <property type="molecule type" value="Genomic_DNA"/>
</dbReference>
<dbReference type="OrthoDB" id="9978460at2759"/>
<evidence type="ECO:0000256" key="12">
    <source>
        <dbReference type="ARBA" id="ARBA00022840"/>
    </source>
</evidence>
<dbReference type="InterPro" id="IPR036286">
    <property type="entry name" value="LexA/Signal_pep-like_sf"/>
</dbReference>
<keyword evidence="13" id="KW-0735">Signal-anchor</keyword>
<dbReference type="GeneID" id="36539676"/>
<dbReference type="InterPro" id="IPR001733">
    <property type="entry name" value="Peptidase_S26B"/>
</dbReference>
<dbReference type="InterPro" id="IPR019756">
    <property type="entry name" value="Pept_S26A_signal_pept_1_Ser-AS"/>
</dbReference>
<dbReference type="PANTHER" id="PTHR10806:SF6">
    <property type="entry name" value="SIGNAL PEPTIDASE COMPLEX CATALYTIC SUBUNIT SEC11"/>
    <property type="match status" value="1"/>
</dbReference>
<evidence type="ECO:0000256" key="18">
    <source>
        <dbReference type="RuleBase" id="RU362047"/>
    </source>
</evidence>
<dbReference type="GO" id="GO:0016740">
    <property type="term" value="F:transferase activity"/>
    <property type="evidence" value="ECO:0007669"/>
    <property type="project" value="UniProtKB-KW"/>
</dbReference>
<evidence type="ECO:0000256" key="17">
    <source>
        <dbReference type="ARBA" id="ARBA00047037"/>
    </source>
</evidence>
<dbReference type="CDD" id="cd06530">
    <property type="entry name" value="S26_SPase_I"/>
    <property type="match status" value="1"/>
</dbReference>
<evidence type="ECO:0000256" key="2">
    <source>
        <dbReference type="ARBA" id="ARBA00004648"/>
    </source>
</evidence>
<protein>
    <recommendedName>
        <fullName evidence="4 18">Signal peptidase complex catalytic subunit SEC11</fullName>
        <ecNumber evidence="18">3.4.21.89</ecNumber>
    </recommendedName>
</protein>
<dbReference type="STRING" id="1392255.A0A2I1BT02"/>
<gene>
    <name evidence="20" type="ORF">P174DRAFT_516467</name>
</gene>
<evidence type="ECO:0000313" key="20">
    <source>
        <dbReference type="EMBL" id="PKX88537.1"/>
    </source>
</evidence>
<keyword evidence="6" id="KW-0808">Transferase</keyword>
<reference evidence="21" key="1">
    <citation type="journal article" date="2018" name="Proc. Natl. Acad. Sci. U.S.A.">
        <title>Linking secondary metabolites to gene clusters through genome sequencing of six diverse Aspergillus species.</title>
        <authorList>
            <person name="Kaerboelling I."/>
            <person name="Vesth T.C."/>
            <person name="Frisvad J.C."/>
            <person name="Nybo J.L."/>
            <person name="Theobald S."/>
            <person name="Kuo A."/>
            <person name="Bowyer P."/>
            <person name="Matsuda Y."/>
            <person name="Mondo S."/>
            <person name="Lyhne E.K."/>
            <person name="Kogle M.E."/>
            <person name="Clum A."/>
            <person name="Lipzen A."/>
            <person name="Salamov A."/>
            <person name="Ngan C.Y."/>
            <person name="Daum C."/>
            <person name="Chiniquy J."/>
            <person name="Barry K."/>
            <person name="LaButti K."/>
            <person name="Haridas S."/>
            <person name="Simmons B.A."/>
            <person name="Magnuson J.K."/>
            <person name="Mortensen U.H."/>
            <person name="Larsen T.O."/>
            <person name="Grigoriev I.V."/>
            <person name="Baker S.E."/>
            <person name="Andersen M.R."/>
        </authorList>
    </citation>
    <scope>NUCLEOTIDE SEQUENCE [LARGE SCALE GENOMIC DNA]</scope>
    <source>
        <strain evidence="21">IBT 16806</strain>
    </source>
</reference>
<evidence type="ECO:0000256" key="15">
    <source>
        <dbReference type="ARBA" id="ARBA00023136"/>
    </source>
</evidence>
<dbReference type="InterPro" id="IPR016135">
    <property type="entry name" value="UBQ-conjugating_enzyme/RWD"/>
</dbReference>
<evidence type="ECO:0000256" key="16">
    <source>
        <dbReference type="ARBA" id="ARBA00045533"/>
    </source>
</evidence>
<dbReference type="EC" id="3.4.21.89" evidence="18"/>
<dbReference type="SMART" id="SM00212">
    <property type="entry name" value="UBCc"/>
    <property type="match status" value="1"/>
</dbReference>
<comment type="caution">
    <text evidence="20">The sequence shown here is derived from an EMBL/GenBank/DDBJ whole genome shotgun (WGS) entry which is preliminary data.</text>
</comment>
<dbReference type="InterPro" id="IPR019533">
    <property type="entry name" value="Peptidase_S26"/>
</dbReference>
<dbReference type="RefSeq" id="XP_024677132.1">
    <property type="nucleotide sequence ID" value="XM_024832340.1"/>
</dbReference>
<keyword evidence="14" id="KW-1133">Transmembrane helix</keyword>
<dbReference type="FunFam" id="3.10.110.10:FF:000060">
    <property type="entry name" value="Ubiquitin conjugating enzyme (UbcB)"/>
    <property type="match status" value="1"/>
</dbReference>
<keyword evidence="7" id="KW-0812">Transmembrane</keyword>
<evidence type="ECO:0000256" key="14">
    <source>
        <dbReference type="ARBA" id="ARBA00022989"/>
    </source>
</evidence>
<comment type="similarity">
    <text evidence="3 18">Belongs to the peptidase S26B family.</text>
</comment>